<dbReference type="EMBL" id="CP045891">
    <property type="protein sequence ID" value="QQP58256.1"/>
    <property type="molecule type" value="Genomic_DNA"/>
</dbReference>
<organism evidence="3 4">
    <name type="scientific">Caligus rogercresseyi</name>
    <name type="common">Sea louse</name>
    <dbReference type="NCBI Taxonomy" id="217165"/>
    <lineage>
        <taxon>Eukaryota</taxon>
        <taxon>Metazoa</taxon>
        <taxon>Ecdysozoa</taxon>
        <taxon>Arthropoda</taxon>
        <taxon>Crustacea</taxon>
        <taxon>Multicrustacea</taxon>
        <taxon>Hexanauplia</taxon>
        <taxon>Copepoda</taxon>
        <taxon>Siphonostomatoida</taxon>
        <taxon>Caligidae</taxon>
        <taxon>Caligus</taxon>
    </lineage>
</organism>
<gene>
    <name evidence="3" type="ORF">FKW44_003514</name>
</gene>
<dbReference type="AlphaFoldDB" id="A0A7T8KLU8"/>
<evidence type="ECO:0000256" key="2">
    <source>
        <dbReference type="SAM" id="MobiDB-lite"/>
    </source>
</evidence>
<dbReference type="Proteomes" id="UP000595437">
    <property type="component" value="Chromosome 2"/>
</dbReference>
<proteinExistence type="predicted"/>
<feature type="compositionally biased region" description="Gly residues" evidence="2">
    <location>
        <begin position="99"/>
        <end position="110"/>
    </location>
</feature>
<accession>A0A7T8KLU8</accession>
<feature type="coiled-coil region" evidence="1">
    <location>
        <begin position="2"/>
        <end position="33"/>
    </location>
</feature>
<feature type="region of interest" description="Disordered" evidence="2">
    <location>
        <begin position="133"/>
        <end position="156"/>
    </location>
</feature>
<name>A0A7T8KLU8_CALRO</name>
<protein>
    <submittedName>
        <fullName evidence="3">Kinesin-like protein</fullName>
    </submittedName>
</protein>
<reference evidence="4" key="1">
    <citation type="submission" date="2021-01" db="EMBL/GenBank/DDBJ databases">
        <title>Caligus Genome Assembly.</title>
        <authorList>
            <person name="Gallardo-Escarate C."/>
        </authorList>
    </citation>
    <scope>NUCLEOTIDE SEQUENCE [LARGE SCALE GENOMIC DNA]</scope>
</reference>
<feature type="region of interest" description="Disordered" evidence="2">
    <location>
        <begin position="66"/>
        <end position="110"/>
    </location>
</feature>
<evidence type="ECO:0000256" key="1">
    <source>
        <dbReference type="SAM" id="Coils"/>
    </source>
</evidence>
<feature type="compositionally biased region" description="Basic residues" evidence="2">
    <location>
        <begin position="89"/>
        <end position="98"/>
    </location>
</feature>
<evidence type="ECO:0000313" key="3">
    <source>
        <dbReference type="EMBL" id="QQP58256.1"/>
    </source>
</evidence>
<feature type="compositionally biased region" description="Polar residues" evidence="2">
    <location>
        <begin position="135"/>
        <end position="147"/>
    </location>
</feature>
<keyword evidence="1" id="KW-0175">Coiled coil</keyword>
<sequence length="156" mass="17201">MLQSAKSELVDLQQEQQREMEGLLDNVRQLTRELRLQMLVIDSYIPQSIRRSLSATSMAAALRGLHGKNMRKMSSSSVVSSSTALSADKKRKKKRKNRGAGGSSGGGGGDWQNAINLELSKIIKNMKKILRGWGQAQNGGTPTQSSRANRRMMNNN</sequence>
<dbReference type="OrthoDB" id="3176171at2759"/>
<evidence type="ECO:0000313" key="4">
    <source>
        <dbReference type="Proteomes" id="UP000595437"/>
    </source>
</evidence>
<keyword evidence="4" id="KW-1185">Reference proteome</keyword>